<dbReference type="Proteomes" id="UP000436088">
    <property type="component" value="Unassembled WGS sequence"/>
</dbReference>
<name>A0A6A2YD89_HIBSY</name>
<evidence type="ECO:0000259" key="3">
    <source>
        <dbReference type="PROSITE" id="PS50011"/>
    </source>
</evidence>
<dbReference type="InterPro" id="IPR000719">
    <property type="entry name" value="Prot_kinase_dom"/>
</dbReference>
<dbReference type="Gene3D" id="1.10.510.10">
    <property type="entry name" value="Transferase(Phosphotransferase) domain 1"/>
    <property type="match status" value="1"/>
</dbReference>
<feature type="signal peptide" evidence="2">
    <location>
        <begin position="1"/>
        <end position="16"/>
    </location>
</feature>
<dbReference type="InterPro" id="IPR011009">
    <property type="entry name" value="Kinase-like_dom_sf"/>
</dbReference>
<evidence type="ECO:0000313" key="5">
    <source>
        <dbReference type="Proteomes" id="UP000436088"/>
    </source>
</evidence>
<keyword evidence="2" id="KW-0732">Signal</keyword>
<feature type="transmembrane region" description="Helical" evidence="1">
    <location>
        <begin position="37"/>
        <end position="60"/>
    </location>
</feature>
<comment type="caution">
    <text evidence="4">The sequence shown here is derived from an EMBL/GenBank/DDBJ whole genome shotgun (WGS) entry which is preliminary data.</text>
</comment>
<dbReference type="GO" id="GO:0005524">
    <property type="term" value="F:ATP binding"/>
    <property type="evidence" value="ECO:0007669"/>
    <property type="project" value="InterPro"/>
</dbReference>
<keyword evidence="5" id="KW-1185">Reference proteome</keyword>
<dbReference type="EMBL" id="VEPZ02001470">
    <property type="protein sequence ID" value="KAE8671407.1"/>
    <property type="molecule type" value="Genomic_DNA"/>
</dbReference>
<dbReference type="SUPFAM" id="SSF56112">
    <property type="entry name" value="Protein kinase-like (PK-like)"/>
    <property type="match status" value="1"/>
</dbReference>
<accession>A0A6A2YD89</accession>
<keyword evidence="1" id="KW-0812">Transmembrane</keyword>
<dbReference type="PANTHER" id="PTHR48010">
    <property type="entry name" value="OS05G0588300 PROTEIN"/>
    <property type="match status" value="1"/>
</dbReference>
<dbReference type="Pfam" id="PF07714">
    <property type="entry name" value="PK_Tyr_Ser-Thr"/>
    <property type="match status" value="1"/>
</dbReference>
<dbReference type="AlphaFoldDB" id="A0A6A2YD89"/>
<reference evidence="4" key="1">
    <citation type="submission" date="2019-09" db="EMBL/GenBank/DDBJ databases">
        <title>Draft genome information of white flower Hibiscus syriacus.</title>
        <authorList>
            <person name="Kim Y.-M."/>
        </authorList>
    </citation>
    <scope>NUCLEOTIDE SEQUENCE [LARGE SCALE GENOMIC DNA]</scope>
    <source>
        <strain evidence="4">YM2019G1</strain>
    </source>
</reference>
<dbReference type="Gene3D" id="3.30.200.20">
    <property type="entry name" value="Phosphorylase Kinase, domain 1"/>
    <property type="match status" value="1"/>
</dbReference>
<keyword evidence="1" id="KW-1133">Transmembrane helix</keyword>
<sequence>MVLNYVCVTLVSVVLSCGVNPEGVQDKQAPRKKWRGLSTGHIIAIMVGCVMVGLLLVLCLRKQKRRPEKQQKRRRGPRLHIARKRQEESNKLVFFESGVYGFQLEELLNASVEVLGKGSVGTSYKAMLEEEMTVVVKVLKDVAVSKREMEIQTEILGRVIKHERLVPLRAYYYSRDDKLLVYDFMAGGSLSARLHGSRRTTPLEWNNRLKIAVSTGRGLSYLHVSNFVHGNIKSSNILFGPDQEACISDYGLIPLFANPALPSRLRGYLAPEVLEFRRVTFKSDVYSFGVLLLGLLTGKSPNHAPLGADGINLPRWVQATVREEWTAEVFDAELLRYDNIEEEMVQLLQIAMCCVSTLPNQSVIRMIEDVTRQGTYDGHNA</sequence>
<dbReference type="FunFam" id="1.10.510.10:FF:000095">
    <property type="entry name" value="protein STRUBBELIG-RECEPTOR FAMILY 8"/>
    <property type="match status" value="1"/>
</dbReference>
<organism evidence="4 5">
    <name type="scientific">Hibiscus syriacus</name>
    <name type="common">Rose of Sharon</name>
    <dbReference type="NCBI Taxonomy" id="106335"/>
    <lineage>
        <taxon>Eukaryota</taxon>
        <taxon>Viridiplantae</taxon>
        <taxon>Streptophyta</taxon>
        <taxon>Embryophyta</taxon>
        <taxon>Tracheophyta</taxon>
        <taxon>Spermatophyta</taxon>
        <taxon>Magnoliopsida</taxon>
        <taxon>eudicotyledons</taxon>
        <taxon>Gunneridae</taxon>
        <taxon>Pentapetalae</taxon>
        <taxon>rosids</taxon>
        <taxon>malvids</taxon>
        <taxon>Malvales</taxon>
        <taxon>Malvaceae</taxon>
        <taxon>Malvoideae</taxon>
        <taxon>Hibiscus</taxon>
    </lineage>
</organism>
<evidence type="ECO:0000256" key="2">
    <source>
        <dbReference type="SAM" id="SignalP"/>
    </source>
</evidence>
<evidence type="ECO:0000256" key="1">
    <source>
        <dbReference type="SAM" id="Phobius"/>
    </source>
</evidence>
<dbReference type="GO" id="GO:0004672">
    <property type="term" value="F:protein kinase activity"/>
    <property type="evidence" value="ECO:0007669"/>
    <property type="project" value="InterPro"/>
</dbReference>
<keyword evidence="4" id="KW-0808">Transferase</keyword>
<keyword evidence="4" id="KW-0675">Receptor</keyword>
<feature type="chain" id="PRO_5025555867" evidence="2">
    <location>
        <begin position="17"/>
        <end position="381"/>
    </location>
</feature>
<gene>
    <name evidence="4" type="ORF">F3Y22_tig00111954pilonHSYRG00062</name>
</gene>
<keyword evidence="4" id="KW-0418">Kinase</keyword>
<dbReference type="PANTHER" id="PTHR48010:SF55">
    <property type="entry name" value="OS01G0607900 PROTEIN"/>
    <property type="match status" value="1"/>
</dbReference>
<protein>
    <submittedName>
        <fullName evidence="4">Inactive receptor kinase</fullName>
    </submittedName>
</protein>
<keyword evidence="1" id="KW-0472">Membrane</keyword>
<proteinExistence type="predicted"/>
<feature type="domain" description="Protein kinase" evidence="3">
    <location>
        <begin position="109"/>
        <end position="381"/>
    </location>
</feature>
<dbReference type="InterPro" id="IPR001245">
    <property type="entry name" value="Ser-Thr/Tyr_kinase_cat_dom"/>
</dbReference>
<dbReference type="PROSITE" id="PS50011">
    <property type="entry name" value="PROTEIN_KINASE_DOM"/>
    <property type="match status" value="1"/>
</dbReference>
<evidence type="ECO:0000313" key="4">
    <source>
        <dbReference type="EMBL" id="KAE8671407.1"/>
    </source>
</evidence>
<dbReference type="InterPro" id="IPR050994">
    <property type="entry name" value="At_inactive_RLKs"/>
</dbReference>